<dbReference type="PANTHER" id="PTHR33377:SF30">
    <property type="entry name" value="OS07G0117000 PROTEIN"/>
    <property type="match status" value="1"/>
</dbReference>
<dbReference type="InterPro" id="IPR027417">
    <property type="entry name" value="P-loop_NTPase"/>
</dbReference>
<dbReference type="OrthoDB" id="601224at2759"/>
<accession>A0A9W7XD13</accession>
<evidence type="ECO:0008006" key="3">
    <source>
        <dbReference type="Google" id="ProtNLM"/>
    </source>
</evidence>
<keyword evidence="2" id="KW-1185">Reference proteome</keyword>
<proteinExistence type="predicted"/>
<gene>
    <name evidence="1" type="ORF">BS78_K046000</name>
</gene>
<dbReference type="GO" id="GO:0043531">
    <property type="term" value="F:ADP binding"/>
    <property type="evidence" value="ECO:0007669"/>
    <property type="project" value="InterPro"/>
</dbReference>
<evidence type="ECO:0000313" key="2">
    <source>
        <dbReference type="Proteomes" id="UP001164776"/>
    </source>
</evidence>
<dbReference type="AlphaFoldDB" id="A0A9W7XD13"/>
<protein>
    <recommendedName>
        <fullName evidence="3">NB-ARC domain-containing protein</fullName>
    </recommendedName>
</protein>
<evidence type="ECO:0000313" key="1">
    <source>
        <dbReference type="EMBL" id="KAJ1256368.1"/>
    </source>
</evidence>
<name>A0A9W7XD13_9POAL</name>
<dbReference type="SUPFAM" id="SSF52540">
    <property type="entry name" value="P-loop containing nucleoside triphosphate hydrolases"/>
    <property type="match status" value="1"/>
</dbReference>
<dbReference type="Proteomes" id="UP001164776">
    <property type="component" value="Unassembled WGS sequence"/>
</dbReference>
<dbReference type="PANTHER" id="PTHR33377">
    <property type="entry name" value="OS10G0134700 PROTEIN-RELATED"/>
    <property type="match status" value="1"/>
</dbReference>
<reference evidence="1 2" key="1">
    <citation type="submission" date="2022-10" db="EMBL/GenBank/DDBJ databases">
        <title>WGS assembly of Paspalum vaginatum 540-79.</title>
        <authorList>
            <person name="Sun G."/>
            <person name="Wase N."/>
            <person name="Shu S."/>
            <person name="Jenkins J."/>
            <person name="Zhou B."/>
            <person name="Torres-Rodriguez J."/>
            <person name="Chen C."/>
            <person name="Sandor L."/>
            <person name="Plott C."/>
            <person name="Yoshinga Y."/>
            <person name="Daum C."/>
            <person name="Qi P."/>
            <person name="Barry K."/>
            <person name="Lipzen A."/>
            <person name="Berry L."/>
            <person name="Pedersen C."/>
            <person name="Gottilla T."/>
            <person name="Foltz A."/>
            <person name="Yu H."/>
            <person name="O'Malley R."/>
            <person name="Zhang C."/>
            <person name="Devos K."/>
            <person name="Sigmon B."/>
            <person name="Yu B."/>
            <person name="Obata T."/>
            <person name="Schmutz J."/>
            <person name="Schnable J."/>
        </authorList>
    </citation>
    <scope>NUCLEOTIDE SEQUENCE [LARGE SCALE GENOMIC DNA]</scope>
    <source>
        <strain evidence="2">cv. 540-79</strain>
    </source>
</reference>
<dbReference type="EMBL" id="MU629527">
    <property type="protein sequence ID" value="KAJ1256368.1"/>
    <property type="molecule type" value="Genomic_DNA"/>
</dbReference>
<organism evidence="1 2">
    <name type="scientific">Paspalum vaginatum</name>
    <name type="common">seashore paspalum</name>
    <dbReference type="NCBI Taxonomy" id="158149"/>
    <lineage>
        <taxon>Eukaryota</taxon>
        <taxon>Viridiplantae</taxon>
        <taxon>Streptophyta</taxon>
        <taxon>Embryophyta</taxon>
        <taxon>Tracheophyta</taxon>
        <taxon>Spermatophyta</taxon>
        <taxon>Magnoliopsida</taxon>
        <taxon>Liliopsida</taxon>
        <taxon>Poales</taxon>
        <taxon>Poaceae</taxon>
        <taxon>PACMAD clade</taxon>
        <taxon>Panicoideae</taxon>
        <taxon>Andropogonodae</taxon>
        <taxon>Paspaleae</taxon>
        <taxon>Paspalinae</taxon>
        <taxon>Paspalum</taxon>
    </lineage>
</organism>
<comment type="caution">
    <text evidence="1">The sequence shown here is derived from an EMBL/GenBank/DDBJ whole genome shotgun (WGS) entry which is preliminary data.</text>
</comment>
<sequence>MDIFLSAIVSDLTSRSMSFLMERCRERWTRMATVEERLSRLQRVLLSVRVIVEEAEERHVTNQAMLHQLNMMREEMYRGYYTLHSLRCQDHRGEEGDATRDTPHEVSRSFTLSNLNFAKRVRLLGHSSSLGEREQLKQVLGSLETTIEDARELIVFLSACPRLYRQPYNIYLVLDKCMFGRQMEMQRVVSFLTQAEAHHGDGNPGVLPIIGPRKVGKSTLVEHACNDERVRNHFSRIVFFTRCNHRHGDDEDSTVALGDAVVKYQNHNSHGESRILVVVELDGDRFSKRLDNEDINGGLWRRLCSSSPYMRHIPHGSKIIVTSRSDRIVSFGTVPPLSLRLFDREAVWYFLKVRLFGSMDTAEHPRLESIAMDMAMELNGCLLNANMLSKLLGSNMDARFWSLVLLFMQQLKRSNLLGGQHQVDLWEVTAPVYVPRVNRSSEEFVILDDFETSSADHNSGVTTITAQDVLLGTARPRGKFDVLAWRSHIPPYFSYFFSCEIRRPMNMVSRKRKGFRALAADP</sequence>
<dbReference type="Gene3D" id="3.40.50.300">
    <property type="entry name" value="P-loop containing nucleotide triphosphate hydrolases"/>
    <property type="match status" value="1"/>
</dbReference>